<protein>
    <recommendedName>
        <fullName evidence="5">Tetratricopeptide repeat protein</fullName>
    </recommendedName>
</protein>
<dbReference type="RefSeq" id="WP_200392914.1">
    <property type="nucleotide sequence ID" value="NZ_JAENIO010000056.1"/>
</dbReference>
<feature type="repeat" description="TPR" evidence="1">
    <location>
        <begin position="60"/>
        <end position="93"/>
    </location>
</feature>
<evidence type="ECO:0000256" key="1">
    <source>
        <dbReference type="PROSITE-ProRule" id="PRU00339"/>
    </source>
</evidence>
<reference evidence="3" key="1">
    <citation type="submission" date="2021-01" db="EMBL/GenBank/DDBJ databases">
        <title>Modified the classification status of verrucomicrobia.</title>
        <authorList>
            <person name="Feng X."/>
        </authorList>
    </citation>
    <scope>NUCLEOTIDE SEQUENCE</scope>
    <source>
        <strain evidence="3">KCTC 12986</strain>
    </source>
</reference>
<comment type="caution">
    <text evidence="3">The sequence shown here is derived from an EMBL/GenBank/DDBJ whole genome shotgun (WGS) entry which is preliminary data.</text>
</comment>
<evidence type="ECO:0000313" key="4">
    <source>
        <dbReference type="Proteomes" id="UP000604083"/>
    </source>
</evidence>
<proteinExistence type="predicted"/>
<dbReference type="PROSITE" id="PS50005">
    <property type="entry name" value="TPR"/>
    <property type="match status" value="1"/>
</dbReference>
<name>A0A934RW09_9BACT</name>
<evidence type="ECO:0000313" key="3">
    <source>
        <dbReference type="EMBL" id="MBK1835476.1"/>
    </source>
</evidence>
<dbReference type="InterPro" id="IPR019734">
    <property type="entry name" value="TPR_rpt"/>
</dbReference>
<evidence type="ECO:0008006" key="5">
    <source>
        <dbReference type="Google" id="ProtNLM"/>
    </source>
</evidence>
<dbReference type="EMBL" id="JAENIO010000056">
    <property type="protein sequence ID" value="MBK1835476.1"/>
    <property type="molecule type" value="Genomic_DNA"/>
</dbReference>
<gene>
    <name evidence="3" type="ORF">JIN78_15505</name>
</gene>
<dbReference type="Gene3D" id="1.25.40.10">
    <property type="entry name" value="Tetratricopeptide repeat domain"/>
    <property type="match status" value="1"/>
</dbReference>
<dbReference type="Proteomes" id="UP000604083">
    <property type="component" value="Unassembled WGS sequence"/>
</dbReference>
<sequence length="470" mass="51157">MKTMDDLPASELEQFLEKALAQSHSAESSSKQVTRREQLKEAALRAGLSEDQWEQLCTEARDHRTRGENFLQAENWDDAVAELEKALVVMPYDVDLRFQLGLAHLGEFEAIGRRENRQRAEKLFRDCLQREPHHSGAARALTALEKKKGRSPRLSLLVGLVAGLLYFLVRLFSGGGEGEAPAVQPAPPASSAGQETGRASQNSPPPEEGRAAPIRRSLPVEFPLADLEEGFSFEVRSSQLIDYRGKFSYELQGVTRVESVEVGRMIGTLELVGAQEEVVASQRVELWPTFRSAALPGDSLPLRALIFQQKEASSIQSARLLLSEHELLPFAGTVEGGPELVLAEGISLPPHVALEVRVRSLSRQPGGIGNEGRAKLKVVLTVRNTGQRAIRRLTLQLAVLDAAGDALPLVKSKLMTALTSGPGPDEVPVVPGIHPPLLPGERRVAEASLFIPDAAPADLGELRWQGVVVE</sequence>
<feature type="compositionally biased region" description="Low complexity" evidence="2">
    <location>
        <begin position="179"/>
        <end position="194"/>
    </location>
</feature>
<dbReference type="SUPFAM" id="SSF48452">
    <property type="entry name" value="TPR-like"/>
    <property type="match status" value="1"/>
</dbReference>
<feature type="region of interest" description="Disordered" evidence="2">
    <location>
        <begin position="179"/>
        <end position="214"/>
    </location>
</feature>
<dbReference type="AlphaFoldDB" id="A0A934RW09"/>
<keyword evidence="4" id="KW-1185">Reference proteome</keyword>
<evidence type="ECO:0000256" key="2">
    <source>
        <dbReference type="SAM" id="MobiDB-lite"/>
    </source>
</evidence>
<keyword evidence="1" id="KW-0802">TPR repeat</keyword>
<dbReference type="InterPro" id="IPR011990">
    <property type="entry name" value="TPR-like_helical_dom_sf"/>
</dbReference>
<organism evidence="3 4">
    <name type="scientific">Roseibacillus ishigakijimensis</name>
    <dbReference type="NCBI Taxonomy" id="454146"/>
    <lineage>
        <taxon>Bacteria</taxon>
        <taxon>Pseudomonadati</taxon>
        <taxon>Verrucomicrobiota</taxon>
        <taxon>Verrucomicrobiia</taxon>
        <taxon>Verrucomicrobiales</taxon>
        <taxon>Verrucomicrobiaceae</taxon>
        <taxon>Roseibacillus</taxon>
    </lineage>
</organism>
<accession>A0A934RW09</accession>